<evidence type="ECO:0000313" key="2">
    <source>
        <dbReference type="EMBL" id="KAK4075515.1"/>
    </source>
</evidence>
<feature type="region of interest" description="Disordered" evidence="1">
    <location>
        <begin position="258"/>
        <end position="280"/>
    </location>
</feature>
<sequence>MEDDNGRAPAVYSWQRRWWIGFATQDVIAWLDRPTETKSGGRSSVACRGEKQCLACAAQRDEGTRPAAWSRLQRARAGVAFEWELRAAVPQKAAGPRRRSSSHEAGESLAGAAPWIVTEAELVCHNMHRGSVDPWVGEVGDVTPAMVARGGLLPGTTASNAPALHGSGRDPAERWLSPRGGRGPLASHVEHGTNPRTSSSGLRSDSVGRAGKGRVHLKGRVQGRGGCCKADGADFATLLVDDGHGACQEEAIVRWRSATSQPASSDVSTHDEPGHGRSSQGLLWAVTGSTYLLLRLLAGEPALDGAFLTRGAMPVEFLGRKPS</sequence>
<accession>A0A2U3DWB4</accession>
<feature type="compositionally biased region" description="Polar residues" evidence="1">
    <location>
        <begin position="258"/>
        <end position="267"/>
    </location>
</feature>
<gene>
    <name evidence="3" type="ORF">PCL_04956</name>
    <name evidence="2" type="ORF">Purlil1_12669</name>
</gene>
<dbReference type="AlphaFoldDB" id="A0A2U3DWB4"/>
<evidence type="ECO:0000313" key="4">
    <source>
        <dbReference type="Proteomes" id="UP000245956"/>
    </source>
</evidence>
<proteinExistence type="predicted"/>
<keyword evidence="5" id="KW-1185">Reference proteome</keyword>
<reference evidence="3 4" key="2">
    <citation type="journal article" date="2016" name="Front. Microbiol.">
        <title>Genome and transcriptome sequences reveal the specific parasitism of the nematophagous Purpureocillium lilacinum 36-1.</title>
        <authorList>
            <person name="Xie J."/>
            <person name="Li S."/>
            <person name="Mo C."/>
            <person name="Xiao X."/>
            <person name="Peng D."/>
            <person name="Wang G."/>
            <person name="Xiao Y."/>
        </authorList>
    </citation>
    <scope>NUCLEOTIDE SEQUENCE [LARGE SCALE GENOMIC DNA]</scope>
    <source>
        <strain evidence="3 4">36-1</strain>
    </source>
</reference>
<reference evidence="2 5" key="4">
    <citation type="journal article" date="2024" name="Microbiol. Resour. Announc.">
        <title>Genome annotations for the ascomycete fungi Trichoderma harzianum, Trichoderma aggressivum, and Purpureocillium lilacinum.</title>
        <authorList>
            <person name="Beijen E.P.W."/>
            <person name="Ohm R.A."/>
        </authorList>
    </citation>
    <scope>NUCLEOTIDE SEQUENCE [LARGE SCALE GENOMIC DNA]</scope>
    <source>
        <strain evidence="2 5">CBS 150709</strain>
    </source>
</reference>
<evidence type="ECO:0000313" key="5">
    <source>
        <dbReference type="Proteomes" id="UP001287286"/>
    </source>
</evidence>
<dbReference type="EMBL" id="LCWV01000024">
    <property type="protein sequence ID" value="PWI66543.1"/>
    <property type="molecule type" value="Genomic_DNA"/>
</dbReference>
<name>A0A2U3DWB4_PURLI</name>
<protein>
    <submittedName>
        <fullName evidence="3">Uncharacterized protein</fullName>
    </submittedName>
</protein>
<reference evidence="2" key="3">
    <citation type="submission" date="2023-11" db="EMBL/GenBank/DDBJ databases">
        <authorList>
            <person name="Beijen E."/>
            <person name="Ohm R.A."/>
        </authorList>
    </citation>
    <scope>NUCLEOTIDE SEQUENCE</scope>
    <source>
        <strain evidence="2">CBS 150709</strain>
    </source>
</reference>
<feature type="region of interest" description="Disordered" evidence="1">
    <location>
        <begin position="90"/>
        <end position="109"/>
    </location>
</feature>
<comment type="caution">
    <text evidence="3">The sequence shown here is derived from an EMBL/GenBank/DDBJ whole genome shotgun (WGS) entry which is preliminary data.</text>
</comment>
<evidence type="ECO:0000313" key="3">
    <source>
        <dbReference type="EMBL" id="PWI66543.1"/>
    </source>
</evidence>
<dbReference type="EMBL" id="JAWRVI010000120">
    <property type="protein sequence ID" value="KAK4075515.1"/>
    <property type="molecule type" value="Genomic_DNA"/>
</dbReference>
<evidence type="ECO:0000256" key="1">
    <source>
        <dbReference type="SAM" id="MobiDB-lite"/>
    </source>
</evidence>
<dbReference type="Proteomes" id="UP001287286">
    <property type="component" value="Unassembled WGS sequence"/>
</dbReference>
<feature type="region of interest" description="Disordered" evidence="1">
    <location>
        <begin position="153"/>
        <end position="216"/>
    </location>
</feature>
<organism evidence="3 4">
    <name type="scientific">Purpureocillium lilacinum</name>
    <name type="common">Paecilomyces lilacinus</name>
    <dbReference type="NCBI Taxonomy" id="33203"/>
    <lineage>
        <taxon>Eukaryota</taxon>
        <taxon>Fungi</taxon>
        <taxon>Dikarya</taxon>
        <taxon>Ascomycota</taxon>
        <taxon>Pezizomycotina</taxon>
        <taxon>Sordariomycetes</taxon>
        <taxon>Hypocreomycetidae</taxon>
        <taxon>Hypocreales</taxon>
        <taxon>Ophiocordycipitaceae</taxon>
        <taxon>Purpureocillium</taxon>
    </lineage>
</organism>
<reference evidence="3" key="1">
    <citation type="submission" date="2015-05" db="EMBL/GenBank/DDBJ databases">
        <authorList>
            <person name="Wang D.B."/>
            <person name="Wang M."/>
        </authorList>
    </citation>
    <scope>NUCLEOTIDE SEQUENCE</scope>
    <source>
        <strain evidence="3">36-1</strain>
    </source>
</reference>
<dbReference type="Proteomes" id="UP000245956">
    <property type="component" value="Unassembled WGS sequence"/>
</dbReference>
<feature type="compositionally biased region" description="Polar residues" evidence="1">
    <location>
        <begin position="194"/>
        <end position="203"/>
    </location>
</feature>